<sequence length="518" mass="57933">MARIAFILLCHKNPDAVIAQARRVTAAGDYIAIHMDAKARRQDFARLQQELGGDPNVAIVRRRVRCAWGEWSLVQATLNALETALAAFPKASHAFMLSGDCLPIKPARVIHEFLSRNDADFIENYDFFTSTWIKVGLRDERLIYRHFFNERGQKALFYGAIELQRKLGLARRLPDGLRFMIGSQWWCLRRTTVEKVLAFCRSRPDIPRFFRRTWIPDETFFQTLVPHLIPRSQIRCRTLTFLIFSDYGIPAVFHDDHLDLLMAQDHLFARKISPEARGLKEKLAALYLAETHQAPARGDGHALHGFLTGRGRVGRRHGRRIWDEGAGPPRGAELLVIVAEDQPRAARLAADAGAVAGVPAFGYVWSDPDCPLPDLGGLETTVDKRGRHVNAFLRVLFEVAGGERLIFCVTPDMVWLLRDLADHGWRVRILRLSGGVDALADATRQGLLATDDAAAAELLPVLDRARQDREAEIAAVAPDMLVLTPADRPLDVALTLGAFLDAEPTVAASLADRFRKEA</sequence>
<keyword evidence="5" id="KW-0812">Transmembrane</keyword>
<protein>
    <recommendedName>
        <fullName evidence="14">Peptide O-xylosyltransferase</fullName>
    </recommendedName>
</protein>
<keyword evidence="10" id="KW-0333">Golgi apparatus</keyword>
<dbReference type="PANTHER" id="PTHR46025">
    <property type="entry name" value="XYLOSYLTRANSFERASE OXT"/>
    <property type="match status" value="1"/>
</dbReference>
<evidence type="ECO:0000313" key="17">
    <source>
        <dbReference type="Proteomes" id="UP001597353"/>
    </source>
</evidence>
<evidence type="ECO:0000256" key="1">
    <source>
        <dbReference type="ARBA" id="ARBA00004323"/>
    </source>
</evidence>
<evidence type="ECO:0000256" key="6">
    <source>
        <dbReference type="ARBA" id="ARBA00022723"/>
    </source>
</evidence>
<name>A0ABW4S2F9_9RHOB</name>
<keyword evidence="12" id="KW-1015">Disulfide bond</keyword>
<keyword evidence="3" id="KW-0328">Glycosyltransferase</keyword>
<reference evidence="17" key="1">
    <citation type="journal article" date="2019" name="Int. J. Syst. Evol. Microbiol.">
        <title>The Global Catalogue of Microorganisms (GCM) 10K type strain sequencing project: providing services to taxonomists for standard genome sequencing and annotation.</title>
        <authorList>
            <consortium name="The Broad Institute Genomics Platform"/>
            <consortium name="The Broad Institute Genome Sequencing Center for Infectious Disease"/>
            <person name="Wu L."/>
            <person name="Ma J."/>
        </authorList>
    </citation>
    <scope>NUCLEOTIDE SEQUENCE [LARGE SCALE GENOMIC DNA]</scope>
    <source>
        <strain evidence="17">CGMCC 4.7242</strain>
    </source>
</reference>
<dbReference type="InterPro" id="IPR043538">
    <property type="entry name" value="XYLT"/>
</dbReference>
<evidence type="ECO:0000256" key="13">
    <source>
        <dbReference type="ARBA" id="ARBA00023180"/>
    </source>
</evidence>
<evidence type="ECO:0000313" key="16">
    <source>
        <dbReference type="EMBL" id="MFD1911574.1"/>
    </source>
</evidence>
<keyword evidence="6" id="KW-0479">Metal-binding</keyword>
<comment type="caution">
    <text evidence="16">The sequence shown here is derived from an EMBL/GenBank/DDBJ whole genome shotgun (WGS) entry which is preliminary data.</text>
</comment>
<keyword evidence="13" id="KW-0325">Glycoprotein</keyword>
<dbReference type="InterPro" id="IPR045972">
    <property type="entry name" value="DUF5928"/>
</dbReference>
<keyword evidence="9" id="KW-1133">Transmembrane helix</keyword>
<evidence type="ECO:0000256" key="7">
    <source>
        <dbReference type="ARBA" id="ARBA00022824"/>
    </source>
</evidence>
<dbReference type="Pfam" id="PF19350">
    <property type="entry name" value="DUF5928"/>
    <property type="match status" value="1"/>
</dbReference>
<keyword evidence="8" id="KW-0735">Signal-anchor</keyword>
<evidence type="ECO:0000256" key="10">
    <source>
        <dbReference type="ARBA" id="ARBA00023034"/>
    </source>
</evidence>
<accession>A0ABW4S2F9</accession>
<evidence type="ECO:0000256" key="11">
    <source>
        <dbReference type="ARBA" id="ARBA00023136"/>
    </source>
</evidence>
<gene>
    <name evidence="16" type="ORF">ACFSGJ_05015</name>
</gene>
<keyword evidence="11" id="KW-0472">Membrane</keyword>
<comment type="subcellular location">
    <subcellularLocation>
        <location evidence="2">Endoplasmic reticulum membrane</location>
        <topology evidence="2">Single-pass type II membrane protein</topology>
    </subcellularLocation>
    <subcellularLocation>
        <location evidence="1">Golgi apparatus membrane</location>
        <topology evidence="1">Single-pass type II membrane protein</topology>
    </subcellularLocation>
</comment>
<evidence type="ECO:0000256" key="2">
    <source>
        <dbReference type="ARBA" id="ARBA00004648"/>
    </source>
</evidence>
<evidence type="ECO:0000256" key="4">
    <source>
        <dbReference type="ARBA" id="ARBA00022679"/>
    </source>
</evidence>
<keyword evidence="17" id="KW-1185">Reference proteome</keyword>
<evidence type="ECO:0000256" key="5">
    <source>
        <dbReference type="ARBA" id="ARBA00022692"/>
    </source>
</evidence>
<organism evidence="16 17">
    <name type="scientific">Halodurantibacterium flavum</name>
    <dbReference type="NCBI Taxonomy" id="1382802"/>
    <lineage>
        <taxon>Bacteria</taxon>
        <taxon>Pseudomonadati</taxon>
        <taxon>Pseudomonadota</taxon>
        <taxon>Alphaproteobacteria</taxon>
        <taxon>Rhodobacterales</taxon>
        <taxon>Paracoccaceae</taxon>
        <taxon>Halodurantibacterium</taxon>
    </lineage>
</organism>
<dbReference type="RefSeq" id="WP_390259901.1">
    <property type="nucleotide sequence ID" value="NZ_JBHUGH010000003.1"/>
</dbReference>
<evidence type="ECO:0000259" key="15">
    <source>
        <dbReference type="Pfam" id="PF19350"/>
    </source>
</evidence>
<dbReference type="EMBL" id="JBHUGH010000003">
    <property type="protein sequence ID" value="MFD1911574.1"/>
    <property type="molecule type" value="Genomic_DNA"/>
</dbReference>
<evidence type="ECO:0000256" key="12">
    <source>
        <dbReference type="ARBA" id="ARBA00023157"/>
    </source>
</evidence>
<dbReference type="PANTHER" id="PTHR46025:SF3">
    <property type="entry name" value="XYLOSYLTRANSFERASE OXT"/>
    <property type="match status" value="1"/>
</dbReference>
<evidence type="ECO:0000256" key="14">
    <source>
        <dbReference type="ARBA" id="ARBA00042865"/>
    </source>
</evidence>
<dbReference type="Proteomes" id="UP001597353">
    <property type="component" value="Unassembled WGS sequence"/>
</dbReference>
<evidence type="ECO:0000256" key="8">
    <source>
        <dbReference type="ARBA" id="ARBA00022968"/>
    </source>
</evidence>
<dbReference type="InterPro" id="IPR003406">
    <property type="entry name" value="Glyco_trans_14"/>
</dbReference>
<proteinExistence type="predicted"/>
<evidence type="ECO:0000256" key="9">
    <source>
        <dbReference type="ARBA" id="ARBA00022989"/>
    </source>
</evidence>
<keyword evidence="7" id="KW-0256">Endoplasmic reticulum</keyword>
<dbReference type="Pfam" id="PF02485">
    <property type="entry name" value="Branch"/>
    <property type="match status" value="1"/>
</dbReference>
<evidence type="ECO:0000256" key="3">
    <source>
        <dbReference type="ARBA" id="ARBA00022676"/>
    </source>
</evidence>
<keyword evidence="4" id="KW-0808">Transferase</keyword>
<feature type="domain" description="DUF5928" evidence="15">
    <location>
        <begin position="270"/>
        <end position="512"/>
    </location>
</feature>